<dbReference type="InterPro" id="IPR023799">
    <property type="entry name" value="RbfA_dom_sf"/>
</dbReference>
<evidence type="ECO:0000313" key="3">
    <source>
        <dbReference type="EMBL" id="VFP78867.1"/>
    </source>
</evidence>
<evidence type="ECO:0000256" key="1">
    <source>
        <dbReference type="ARBA" id="ARBA00022517"/>
    </source>
</evidence>
<dbReference type="PANTHER" id="PTHR33515:SF1">
    <property type="entry name" value="RIBOSOME-BINDING FACTOR A, CHLOROPLASTIC-RELATED"/>
    <property type="match status" value="1"/>
</dbReference>
<comment type="subcellular location">
    <subcellularLocation>
        <location evidence="2">Cytoplasm</location>
    </subcellularLocation>
</comment>
<dbReference type="HAMAP" id="MF_00003">
    <property type="entry name" value="RbfA"/>
    <property type="match status" value="1"/>
</dbReference>
<dbReference type="InterPro" id="IPR015946">
    <property type="entry name" value="KH_dom-like_a/b"/>
</dbReference>
<evidence type="ECO:0000256" key="2">
    <source>
        <dbReference type="HAMAP-Rule" id="MF_00003"/>
    </source>
</evidence>
<dbReference type="InterPro" id="IPR000238">
    <property type="entry name" value="RbfA"/>
</dbReference>
<dbReference type="PROSITE" id="PS01319">
    <property type="entry name" value="RBFA"/>
    <property type="match status" value="1"/>
</dbReference>
<dbReference type="Proteomes" id="UP000294364">
    <property type="component" value="Chromosome"/>
</dbReference>
<evidence type="ECO:0000313" key="4">
    <source>
        <dbReference type="Proteomes" id="UP000294364"/>
    </source>
</evidence>
<dbReference type="GO" id="GO:0030490">
    <property type="term" value="P:maturation of SSU-rRNA"/>
    <property type="evidence" value="ECO:0007669"/>
    <property type="project" value="UniProtKB-UniRule"/>
</dbReference>
<dbReference type="NCBIfam" id="TIGR00082">
    <property type="entry name" value="rbfA"/>
    <property type="match status" value="1"/>
</dbReference>
<dbReference type="GO" id="GO:0005829">
    <property type="term" value="C:cytosol"/>
    <property type="evidence" value="ECO:0007669"/>
    <property type="project" value="TreeGrafter"/>
</dbReference>
<reference evidence="3 4" key="1">
    <citation type="submission" date="2019-02" db="EMBL/GenBank/DDBJ databases">
        <authorList>
            <person name="Manzano-Marin A."/>
            <person name="Manzano-Marin A."/>
        </authorList>
    </citation>
    <scope>NUCLEOTIDE SEQUENCE [LARGE SCALE GENOMIC DNA]</scope>
    <source>
        <strain evidence="3 4">ErCicurtihirsuta</strain>
    </source>
</reference>
<comment type="similarity">
    <text evidence="2">Belongs to the RbfA family.</text>
</comment>
<name>A0A451CZK6_9GAMM</name>
<dbReference type="SUPFAM" id="SSF89919">
    <property type="entry name" value="Ribosome-binding factor A, RbfA"/>
    <property type="match status" value="1"/>
</dbReference>
<comment type="subunit">
    <text evidence="2">Monomer. Binds 30S ribosomal subunits, but not 50S ribosomal subunits or 70S ribosomes.</text>
</comment>
<dbReference type="OrthoDB" id="307788at2"/>
<gene>
    <name evidence="2 3" type="primary">rbfA</name>
    <name evidence="3" type="ORF">ERCICURT3053_510</name>
</gene>
<keyword evidence="2" id="KW-0963">Cytoplasm</keyword>
<keyword evidence="1 2" id="KW-0690">Ribosome biogenesis</keyword>
<protein>
    <recommendedName>
        <fullName evidence="2">Ribosome-binding factor A</fullName>
    </recommendedName>
</protein>
<sequence>MEKECGRLQRIAQELHREIAVILQSEIRDPRLNIMVTVSGVDVSRDLSHAKVFVTFLNEKEDVQIQMRLLVLSKVSGYIRTLLSKVMTLRVIPRLTFCHDNSLIEGERMSSLISSLVTLDTHRRALAEDKMEEGHLNS</sequence>
<dbReference type="RefSeq" id="WP_157992157.1">
    <property type="nucleotide sequence ID" value="NZ_LR217698.1"/>
</dbReference>
<dbReference type="Pfam" id="PF02033">
    <property type="entry name" value="RBFA"/>
    <property type="match status" value="1"/>
</dbReference>
<dbReference type="GO" id="GO:0043024">
    <property type="term" value="F:ribosomal small subunit binding"/>
    <property type="evidence" value="ECO:0007669"/>
    <property type="project" value="TreeGrafter"/>
</dbReference>
<dbReference type="InterPro" id="IPR020053">
    <property type="entry name" value="Ribosome-bd_factorA_CS"/>
</dbReference>
<dbReference type="PANTHER" id="PTHR33515">
    <property type="entry name" value="RIBOSOME-BINDING FACTOR A, CHLOROPLASTIC-RELATED"/>
    <property type="match status" value="1"/>
</dbReference>
<comment type="function">
    <text evidence="2">One of several proteins that assist in the late maturation steps of the functional core of the 30S ribosomal subunit. Associates with free 30S ribosomal subunits (but not with 30S subunits that are part of 70S ribosomes or polysomes). Required for efficient processing of 16S rRNA. May interact with the 5'-terminal helix region of 16S rRNA.</text>
</comment>
<proteinExistence type="inferred from homology"/>
<accession>A0A451CZK6</accession>
<dbReference type="AlphaFoldDB" id="A0A451CZK6"/>
<dbReference type="Gene3D" id="3.30.300.20">
    <property type="match status" value="1"/>
</dbReference>
<dbReference type="EMBL" id="LR217698">
    <property type="protein sequence ID" value="VFP78867.1"/>
    <property type="molecule type" value="Genomic_DNA"/>
</dbReference>
<organism evidence="3 4">
    <name type="scientific">Candidatus Erwinia haradaeae</name>
    <dbReference type="NCBI Taxonomy" id="1922217"/>
    <lineage>
        <taxon>Bacteria</taxon>
        <taxon>Pseudomonadati</taxon>
        <taxon>Pseudomonadota</taxon>
        <taxon>Gammaproteobacteria</taxon>
        <taxon>Enterobacterales</taxon>
        <taxon>Erwiniaceae</taxon>
        <taxon>Erwinia</taxon>
    </lineage>
</organism>